<protein>
    <submittedName>
        <fullName evidence="10">Diguanylate cyclase</fullName>
        <ecNumber evidence="10">2.7.7.65</ecNumber>
    </submittedName>
</protein>
<gene>
    <name evidence="10" type="ORF">OUY18_01425</name>
</gene>
<keyword evidence="10" id="KW-0808">Transferase</keyword>
<evidence type="ECO:0000259" key="9">
    <source>
        <dbReference type="PROSITE" id="PS50887"/>
    </source>
</evidence>
<feature type="domain" description="PAS" evidence="7">
    <location>
        <begin position="337"/>
        <end position="391"/>
    </location>
</feature>
<keyword evidence="4 6" id="KW-1133">Transmembrane helix</keyword>
<keyword evidence="3 6" id="KW-0812">Transmembrane</keyword>
<proteinExistence type="predicted"/>
<feature type="domain" description="PAC" evidence="8">
    <location>
        <begin position="522"/>
        <end position="574"/>
    </location>
</feature>
<organism evidence="10 11">
    <name type="scientific">Caproiciproducens galactitolivorans</name>
    <dbReference type="NCBI Taxonomy" id="642589"/>
    <lineage>
        <taxon>Bacteria</taxon>
        <taxon>Bacillati</taxon>
        <taxon>Bacillota</taxon>
        <taxon>Clostridia</taxon>
        <taxon>Eubacteriales</taxon>
        <taxon>Acutalibacteraceae</taxon>
        <taxon>Caproiciproducens</taxon>
    </lineage>
</organism>
<dbReference type="InterPro" id="IPR000014">
    <property type="entry name" value="PAS"/>
</dbReference>
<evidence type="ECO:0000256" key="2">
    <source>
        <dbReference type="ARBA" id="ARBA00022475"/>
    </source>
</evidence>
<evidence type="ECO:0000259" key="8">
    <source>
        <dbReference type="PROSITE" id="PS50113"/>
    </source>
</evidence>
<dbReference type="Gene3D" id="3.30.70.270">
    <property type="match status" value="1"/>
</dbReference>
<dbReference type="InterPro" id="IPR000160">
    <property type="entry name" value="GGDEF_dom"/>
</dbReference>
<dbReference type="GO" id="GO:0052621">
    <property type="term" value="F:diguanylate cyclase activity"/>
    <property type="evidence" value="ECO:0007669"/>
    <property type="project" value="UniProtKB-EC"/>
</dbReference>
<dbReference type="SUPFAM" id="SSF55781">
    <property type="entry name" value="GAF domain-like"/>
    <property type="match status" value="1"/>
</dbReference>
<evidence type="ECO:0000256" key="6">
    <source>
        <dbReference type="SAM" id="Phobius"/>
    </source>
</evidence>
<dbReference type="PANTHER" id="PTHR44757">
    <property type="entry name" value="DIGUANYLATE CYCLASE DGCP"/>
    <property type="match status" value="1"/>
</dbReference>
<dbReference type="InterPro" id="IPR052155">
    <property type="entry name" value="Biofilm_reg_signaling"/>
</dbReference>
<dbReference type="CDD" id="cd01949">
    <property type="entry name" value="GGDEF"/>
    <property type="match status" value="1"/>
</dbReference>
<dbReference type="InterPro" id="IPR029016">
    <property type="entry name" value="GAF-like_dom_sf"/>
</dbReference>
<keyword evidence="2" id="KW-1003">Cell membrane</keyword>
<dbReference type="RefSeq" id="WP_268056921.1">
    <property type="nucleotide sequence ID" value="NZ_JAPOHA010000001.1"/>
</dbReference>
<dbReference type="EC" id="2.7.7.65" evidence="10"/>
<dbReference type="CDD" id="cd00130">
    <property type="entry name" value="PAS"/>
    <property type="match status" value="2"/>
</dbReference>
<dbReference type="Proteomes" id="UP001082703">
    <property type="component" value="Unassembled WGS sequence"/>
</dbReference>
<dbReference type="Pfam" id="PF00990">
    <property type="entry name" value="GGDEF"/>
    <property type="match status" value="1"/>
</dbReference>
<evidence type="ECO:0000256" key="5">
    <source>
        <dbReference type="ARBA" id="ARBA00023136"/>
    </source>
</evidence>
<evidence type="ECO:0000256" key="3">
    <source>
        <dbReference type="ARBA" id="ARBA00022692"/>
    </source>
</evidence>
<dbReference type="Pfam" id="PF02743">
    <property type="entry name" value="dCache_1"/>
    <property type="match status" value="1"/>
</dbReference>
<keyword evidence="5 6" id="KW-0472">Membrane</keyword>
<feature type="domain" description="GGDEF" evidence="9">
    <location>
        <begin position="602"/>
        <end position="732"/>
    </location>
</feature>
<dbReference type="SUPFAM" id="SSF55073">
    <property type="entry name" value="Nucleotide cyclase"/>
    <property type="match status" value="1"/>
</dbReference>
<keyword evidence="11" id="KW-1185">Reference proteome</keyword>
<reference evidence="10 11" key="1">
    <citation type="submission" date="2022-11" db="EMBL/GenBank/DDBJ databases">
        <authorList>
            <person name="Caiyu Z."/>
        </authorList>
    </citation>
    <scope>NUCLEOTIDE SEQUENCE [LARGE SCALE GENOMIC DNA]</scope>
    <source>
        <strain evidence="10 11">YR-4</strain>
    </source>
</reference>
<dbReference type="PANTHER" id="PTHR44757:SF2">
    <property type="entry name" value="BIOFILM ARCHITECTURE MAINTENANCE PROTEIN MBAA"/>
    <property type="match status" value="1"/>
</dbReference>
<evidence type="ECO:0000313" key="11">
    <source>
        <dbReference type="Proteomes" id="UP001082703"/>
    </source>
</evidence>
<dbReference type="PROSITE" id="PS50113">
    <property type="entry name" value="PAC"/>
    <property type="match status" value="2"/>
</dbReference>
<dbReference type="SUPFAM" id="SSF55785">
    <property type="entry name" value="PYP-like sensor domain (PAS domain)"/>
    <property type="match status" value="2"/>
</dbReference>
<dbReference type="EMBL" id="JAPOHA010000001">
    <property type="protein sequence ID" value="MCY1712915.1"/>
    <property type="molecule type" value="Genomic_DNA"/>
</dbReference>
<dbReference type="Gene3D" id="3.30.450.40">
    <property type="match status" value="1"/>
</dbReference>
<feature type="domain" description="PAC" evidence="8">
    <location>
        <begin position="394"/>
        <end position="445"/>
    </location>
</feature>
<dbReference type="InterPro" id="IPR043128">
    <property type="entry name" value="Rev_trsase/Diguanyl_cyclase"/>
</dbReference>
<dbReference type="InterPro" id="IPR033479">
    <property type="entry name" value="dCache_1"/>
</dbReference>
<dbReference type="PROSITE" id="PS50112">
    <property type="entry name" value="PAS"/>
    <property type="match status" value="1"/>
</dbReference>
<evidence type="ECO:0000313" key="10">
    <source>
        <dbReference type="EMBL" id="MCY1712915.1"/>
    </source>
</evidence>
<dbReference type="SMART" id="SM00086">
    <property type="entry name" value="PAC"/>
    <property type="match status" value="2"/>
</dbReference>
<dbReference type="NCBIfam" id="TIGR00254">
    <property type="entry name" value="GGDEF"/>
    <property type="match status" value="1"/>
</dbReference>
<dbReference type="NCBIfam" id="TIGR00229">
    <property type="entry name" value="sensory_box"/>
    <property type="match status" value="2"/>
</dbReference>
<feature type="transmembrane region" description="Helical" evidence="6">
    <location>
        <begin position="285"/>
        <end position="306"/>
    </location>
</feature>
<dbReference type="Gene3D" id="3.30.450.20">
    <property type="entry name" value="PAS domain"/>
    <property type="match status" value="3"/>
</dbReference>
<name>A0ABT4BRE5_9FIRM</name>
<dbReference type="InterPro" id="IPR013655">
    <property type="entry name" value="PAS_fold_3"/>
</dbReference>
<dbReference type="PROSITE" id="PS50887">
    <property type="entry name" value="GGDEF"/>
    <property type="match status" value="1"/>
</dbReference>
<dbReference type="InterPro" id="IPR001610">
    <property type="entry name" value="PAC"/>
</dbReference>
<dbReference type="InterPro" id="IPR035965">
    <property type="entry name" value="PAS-like_dom_sf"/>
</dbReference>
<evidence type="ECO:0000256" key="4">
    <source>
        <dbReference type="ARBA" id="ARBA00022989"/>
    </source>
</evidence>
<evidence type="ECO:0000256" key="1">
    <source>
        <dbReference type="ARBA" id="ARBA00004651"/>
    </source>
</evidence>
<comment type="caution">
    <text evidence="10">The sequence shown here is derived from an EMBL/GenBank/DDBJ whole genome shotgun (WGS) entry which is preliminary data.</text>
</comment>
<dbReference type="Pfam" id="PF08447">
    <property type="entry name" value="PAS_3"/>
    <property type="match status" value="2"/>
</dbReference>
<dbReference type="InterPro" id="IPR029787">
    <property type="entry name" value="Nucleotide_cyclase"/>
</dbReference>
<dbReference type="SMART" id="SM00267">
    <property type="entry name" value="GGDEF"/>
    <property type="match status" value="1"/>
</dbReference>
<evidence type="ECO:0000259" key="7">
    <source>
        <dbReference type="PROSITE" id="PS50112"/>
    </source>
</evidence>
<dbReference type="InterPro" id="IPR000700">
    <property type="entry name" value="PAS-assoc_C"/>
</dbReference>
<sequence>MTLKPKLAAAFVFLISLSFLPISFAAFVGKMNSDLRSSVSKNMVENAAQSAAAITAKLDEKSSVLQSLSTCIGEKGNLYNETAAGAVQAVLNSKQFLQVSIADIHGDSITNDGQKKNIASDDSFKKSIKGSCVVTDSSDSFPKVKKALLYSVPIYSNHKVIGVLSGTASAAPVAEQLDTPLYEGKGTRFLIRRDGTVVLYPQKAADSALQNFYSSLMRTNQDKTGVETMKNEINRNSSGMAECNVGGADSFVHYQPLGSGDWYLITVVPADVILPQSDYLIRNSALLAFSTAFAFILLGFYVILLLRKKNSDIKKSCQEMNVLTANIPGCVQRCKYDGDFTMIYCSDGFYYLTGYTLEEIADLFDNQFLKMIYPHDRETVKQSIDVQLHTGSVIDIQYRIQKKDGTLVWILERGQLMVESGEEPELYSLLIDITDQREIMQELEISNERYQIVLDQSDSMIFDYDILNSTILNSTGGRQIAGGGYAIKNFPESFLKTGMIHPDDIEPFRKMFESVKNGEHNAEGECRMKLENGDYLWYNIKITTIFSKEGKAIRAIGRISDITCQKEATQRLLHKAQRDGLTDLLNKIATQNLIEQALCDNEPCALYMIDVDHFKEVNDNLGHMFGDAVLADIGGKLKKLFRASDIVGRIGGDEFMVLLKNVDNPALIVEKALAINQCLQQTFNTCYSISGSVGVAVSPKDGTTYTELYKKADIALYEAKRGGRNRFVLFDSSAESQKQLETCPELRNTLTPTPEYSAPLYQSFHDDILSYVSDMLYHAKDFESVMNIVLRMTGERFHISRAYIFEDSEKTALKNIYEWCAEGIPPRHTFQEETAFDILPLFNEDGVFFCGDTNLLQHPLREELLKHDVKSVLYFCIKRDGKRKGIVGFDACKEERVWSSEEISALSCIAKMIDLFILEKGAVD</sequence>
<comment type="subcellular location">
    <subcellularLocation>
        <location evidence="1">Cell membrane</location>
        <topology evidence="1">Multi-pass membrane protein</topology>
    </subcellularLocation>
</comment>
<keyword evidence="10" id="KW-0548">Nucleotidyltransferase</keyword>
<accession>A0ABT4BRE5</accession>